<feature type="region of interest" description="Disordered" evidence="1">
    <location>
        <begin position="1142"/>
        <end position="1235"/>
    </location>
</feature>
<dbReference type="Gene3D" id="3.90.1200.10">
    <property type="match status" value="1"/>
</dbReference>
<accession>A0A918GLX8</accession>
<feature type="compositionally biased region" description="Polar residues" evidence="1">
    <location>
        <begin position="1146"/>
        <end position="1160"/>
    </location>
</feature>
<proteinExistence type="predicted"/>
<evidence type="ECO:0000259" key="3">
    <source>
        <dbReference type="Pfam" id="PF15644"/>
    </source>
</evidence>
<dbReference type="InterPro" id="IPR028908">
    <property type="entry name" value="Tox-PL_dom"/>
</dbReference>
<feature type="compositionally biased region" description="Basic and acidic residues" evidence="1">
    <location>
        <begin position="950"/>
        <end position="961"/>
    </location>
</feature>
<dbReference type="SUPFAM" id="SSF56399">
    <property type="entry name" value="ADP-ribosylation"/>
    <property type="match status" value="1"/>
</dbReference>
<feature type="domain" description="Aminoglycoside phosphotransferase" evidence="2">
    <location>
        <begin position="1288"/>
        <end position="1481"/>
    </location>
</feature>
<dbReference type="PROSITE" id="PS51996">
    <property type="entry name" value="TR_MART"/>
    <property type="match status" value="1"/>
</dbReference>
<evidence type="ECO:0000313" key="4">
    <source>
        <dbReference type="EMBL" id="GGS45581.1"/>
    </source>
</evidence>
<dbReference type="EMBL" id="BMRB01000004">
    <property type="protein sequence ID" value="GGS45581.1"/>
    <property type="molecule type" value="Genomic_DNA"/>
</dbReference>
<dbReference type="Gene3D" id="3.90.176.10">
    <property type="entry name" value="Toxin ADP-ribosyltransferase, Chain A, domain 1"/>
    <property type="match status" value="1"/>
</dbReference>
<dbReference type="Proteomes" id="UP000660680">
    <property type="component" value="Unassembled WGS sequence"/>
</dbReference>
<feature type="region of interest" description="Disordered" evidence="1">
    <location>
        <begin position="858"/>
        <end position="979"/>
    </location>
</feature>
<dbReference type="InterPro" id="IPR011009">
    <property type="entry name" value="Kinase-like_dom_sf"/>
</dbReference>
<reference evidence="4" key="2">
    <citation type="submission" date="2020-09" db="EMBL/GenBank/DDBJ databases">
        <authorList>
            <person name="Sun Q."/>
            <person name="Ohkuma M."/>
        </authorList>
    </citation>
    <scope>NUCLEOTIDE SEQUENCE</scope>
    <source>
        <strain evidence="4">JCM 3276</strain>
    </source>
</reference>
<reference evidence="4" key="1">
    <citation type="journal article" date="2014" name="Int. J. Syst. Evol. Microbiol.">
        <title>Complete genome sequence of Corynebacterium casei LMG S-19264T (=DSM 44701T), isolated from a smear-ripened cheese.</title>
        <authorList>
            <consortium name="US DOE Joint Genome Institute (JGI-PGF)"/>
            <person name="Walter F."/>
            <person name="Albersmeier A."/>
            <person name="Kalinowski J."/>
            <person name="Ruckert C."/>
        </authorList>
    </citation>
    <scope>NUCLEOTIDE SEQUENCE</scope>
    <source>
        <strain evidence="4">JCM 3276</strain>
    </source>
</reference>
<feature type="compositionally biased region" description="Low complexity" evidence="1">
    <location>
        <begin position="59"/>
        <end position="117"/>
    </location>
</feature>
<protein>
    <submittedName>
        <fullName evidence="4">Uncharacterized protein</fullName>
    </submittedName>
</protein>
<feature type="compositionally biased region" description="Basic and acidic residues" evidence="1">
    <location>
        <begin position="194"/>
        <end position="204"/>
    </location>
</feature>
<feature type="compositionally biased region" description="Basic and acidic residues" evidence="1">
    <location>
        <begin position="1176"/>
        <end position="1189"/>
    </location>
</feature>
<feature type="region of interest" description="Disordered" evidence="1">
    <location>
        <begin position="665"/>
        <end position="718"/>
    </location>
</feature>
<evidence type="ECO:0000256" key="1">
    <source>
        <dbReference type="SAM" id="MobiDB-lite"/>
    </source>
</evidence>
<feature type="compositionally biased region" description="Pro residues" evidence="1">
    <location>
        <begin position="1"/>
        <end position="18"/>
    </location>
</feature>
<feature type="domain" description="Tox-PL" evidence="3">
    <location>
        <begin position="1016"/>
        <end position="1118"/>
    </location>
</feature>
<dbReference type="InterPro" id="IPR002575">
    <property type="entry name" value="Aminoglycoside_PTrfase"/>
</dbReference>
<dbReference type="SUPFAM" id="SSF56112">
    <property type="entry name" value="Protein kinase-like (PK-like)"/>
    <property type="match status" value="1"/>
</dbReference>
<dbReference type="Pfam" id="PF01636">
    <property type="entry name" value="APH"/>
    <property type="match status" value="1"/>
</dbReference>
<feature type="compositionally biased region" description="Basic and acidic residues" evidence="1">
    <location>
        <begin position="280"/>
        <end position="365"/>
    </location>
</feature>
<evidence type="ECO:0000313" key="5">
    <source>
        <dbReference type="Proteomes" id="UP000660680"/>
    </source>
</evidence>
<feature type="region of interest" description="Disordered" evidence="1">
    <location>
        <begin position="1"/>
        <end position="402"/>
    </location>
</feature>
<feature type="compositionally biased region" description="Basic and acidic residues" evidence="1">
    <location>
        <begin position="235"/>
        <end position="244"/>
    </location>
</feature>
<feature type="compositionally biased region" description="Polar residues" evidence="1">
    <location>
        <begin position="858"/>
        <end position="868"/>
    </location>
</feature>
<dbReference type="Pfam" id="PF15644">
    <property type="entry name" value="Gln_amidase"/>
    <property type="match status" value="1"/>
</dbReference>
<feature type="compositionally biased region" description="Basic and acidic residues" evidence="1">
    <location>
        <begin position="374"/>
        <end position="402"/>
    </location>
</feature>
<sequence>MGTPPRGPVGPGGYPPPQGNGQGFPPNQPLGRQTPPGMPPHEPPRQGYNPGQPHPGQPPVQQQPGQPSAQPQQPGQAPAQSQPGQPSVQPQAGQAPVQPQAGQPSVQPQPGQPSAQPTAPPSRPEQSTPVDRDIATPSRLADALRQGDARPSTPPPAGTPRPADTPWQDTRPRPTAPDATNPKPPADQPADPTQRPDTDQDQRTDNQPGGSSDNQSAQRTDDQQVQPSDPSAQRPTDEPDQRQDEEPDQSPSDIQADQRPDNQPDQTPGTDSDPTAGTDPGRDSESETDERPGDRPDQTRDADQRADTEPEQRSDEPADEPDRRDDVEPDQRADDDRDQTPDTDPDRAADGPGQRQDDPEQRQDAEADQPTGDPDQRRDAEADQRPDESFLKDPDYRTDDPENFRQMRDTLLNSVVRENGELRYDQIRREALNARDANPDFAHMSDLGAVAVRTYTHNEGFAELNRALRTGEDLDQQLGYAKTLVSGLNELPPHVGPTVRFMGVGEGPDGARMLADQFPVGKVYVEPGFMSSSKVTASQQKALTDSAPVELRLTTRTGRDIEGLSSKPHEREVLSKPRTQLLVTSKELVTTPDTVNPDGSVTKGQSKWVIHAEEITPDHPQWLSPNEVDQRIEDQRAQTRAAEDARGNYLADALDPLGLHKDKAVESTQDTPVHQQPELYKPDDGWGSLDRPTDTLPTPALHHDTVATEESDGSPQRQRRLLDEIAPQLEGVNPKFFESDPAYRSNDTESLLAYENRMAHDSQAAADPRPDGHPMHDPAVQRDTLRNQLGGEWTGHNSLADAVDSARDLPVGSRTALSVEHVDPGPPPSQKHSMLLALSTEHGVALIDPASNRLATVPNQTSSVQSLPYHTGDGPVHPDSRAARAESGPSAIEQALGGPARSDDPRPPAQAPSASIGDRLGGKEDPTGYAGAAEPGGHHAPDSPGQSTARFDEQSPGRHDWSPLAQATNPPSEPAIHAGTANPEQDARYIAERHPELAGVNPHYHDQDARENGYQTNCTNSVVAHMQRMAGIDATADPIPPDRLHELGTLDRVQDALGGRFEQHSDYDSVIRTMRDTPPGSHAVVAVQYTDPSGETRGHVAIVTNTEHGVAFVDPQTGGLMTLPHPPQRLDLLPVDLSQVAERADTGTQAAQTPSTTPDQRTPDQKTPDQGTPDRNTGDTRSDPADRHGSAPQQDRTPGYGSAPDTPQTGSDRSRPESVDAAMQAAAQTRTDTGEVDTEAAAALINSLPSLPDGSEASIRALAGSVFSGDVTLEPIGGRDGRVRTERPVYRVLVDGEPVGVVKIVPDSAEFAAELSSAERLTNADLTGFTVPDVMAVASVPGQDGDRRGVLFSSLAPGESVDTMLRRVPLSWDRDGAMSDLRDAVTGVARGMAELHRGDDRTASPDYLAPHADAIREHLDRLEARRPILDRLGIDVDAIRTAMNDTLDAAAADPGPASLAHGDAHLGNFLWDPTEGTSVIDAPTMHQSMDSTGAPTGSSARDVALFDQRIGHFGHEFGLSRSEINQLRTAFAETYANNGGPTTPPHVRAMFDARAALHRLVRSVERFENRPEPRRQPDIGAAASALEDALGLDTTTADEVANGFAGELPGTPEFRRSWVAIDNFRSYMERTASPEVRERFQAEFADRIASLQSEQTAEFKKLWKGLFRSKSDEYSLTPEGAAMAEGVIDGFTEESNRLLRDLAAFANSTGVPELAEGRAEGTIDREGTEAWRESFREVQATIDRVLEDFDYRGNKIGYIGSMQTGWRGAHKGKTRFDPNDFDVDLYVVVDRETFDELARQNPTLDIDDDKIMPDGRRPRDIARLGIRIGEALKDAFPHVNGIEDSVIAIRAVEPW</sequence>
<gene>
    <name evidence="4" type="ORF">GCM10010171_45850</name>
</gene>
<name>A0A918GLX8_9PSEU</name>
<feature type="compositionally biased region" description="Polar residues" evidence="1">
    <location>
        <begin position="209"/>
        <end position="234"/>
    </location>
</feature>
<keyword evidence="5" id="KW-1185">Reference proteome</keyword>
<comment type="caution">
    <text evidence="4">The sequence shown here is derived from an EMBL/GenBank/DDBJ whole genome shotgun (WGS) entry which is preliminary data.</text>
</comment>
<feature type="compositionally biased region" description="Polar residues" evidence="1">
    <location>
        <begin position="263"/>
        <end position="275"/>
    </location>
</feature>
<evidence type="ECO:0000259" key="2">
    <source>
        <dbReference type="Pfam" id="PF01636"/>
    </source>
</evidence>
<organism evidence="4 5">
    <name type="scientific">Actinokineospora fastidiosa</name>
    <dbReference type="NCBI Taxonomy" id="1816"/>
    <lineage>
        <taxon>Bacteria</taxon>
        <taxon>Bacillati</taxon>
        <taxon>Actinomycetota</taxon>
        <taxon>Actinomycetes</taxon>
        <taxon>Pseudonocardiales</taxon>
        <taxon>Pseudonocardiaceae</taxon>
        <taxon>Actinokineospora</taxon>
    </lineage>
</organism>